<protein>
    <submittedName>
        <fullName evidence="2">Uncharacterized protein</fullName>
    </submittedName>
</protein>
<gene>
    <name evidence="2" type="ORF">UY92_C0004G0068</name>
</gene>
<organism evidence="2 3">
    <name type="scientific">Candidatus Magasanikbacteria bacterium GW2011_GWA2_56_11</name>
    <dbReference type="NCBI Taxonomy" id="1619044"/>
    <lineage>
        <taxon>Bacteria</taxon>
        <taxon>Candidatus Magasanikiibacteriota</taxon>
    </lineage>
</organism>
<sequence length="606" mass="67311">MSLGKPTTIESPSCPHGLHPAVCQECAEGKQTRREDGTGETGGGEIVFPKPELGDGSPFVKNALDDEPDLAAARREIENLPATPSADKKTRSKENEPSPLPSLSQLIRDQIIVFGGQSRPEMLKKQNGELLRRSGVRWYSFNKNARRKAFLEADLREEAETGVPIDIALNPDGRIEAYQYGRQRLYAAAQHGVHPDKIPVQAVALSQPGLFPNRHCVGYANATLGDVLRTARRLHGEAFLQSEPGEFVPESPAEKERLLADMLASLADMIKSSHYDDALAFLANFPRPDALRRTGILLSPGARPEKNVMFVRPEAGLEPMYEVGLRTDNEEDKGMALFSALELIAKRLRAIKKSNLSTRAREYGLRPEDYADIGAYFEDQGLSGLPGHESIASTDFFQSLQYKKKVTLQALSEAYPGVNFKVFASNGSTACIFYREEQPDVLYKVASPRRGEATRADDPADFHLGDSDQKYFKKEAEMLALLSQADIAPKLLGYLPQSGEAEENNNPSSGRSSRLPIIVMERVDFDPEAIKNSPPGQRRRWAKHLIRTLKRLSVWPGDVELVVDKRTQEIKIIDVAGAMKLDPDKPTSEKDPIKNRVRTLFAYYCE</sequence>
<comment type="caution">
    <text evidence="2">The sequence shown here is derived from an EMBL/GenBank/DDBJ whole genome shotgun (WGS) entry which is preliminary data.</text>
</comment>
<evidence type="ECO:0000313" key="2">
    <source>
        <dbReference type="EMBL" id="KKW42732.1"/>
    </source>
</evidence>
<name>A0A0G2AN28_9BACT</name>
<reference evidence="2 3" key="1">
    <citation type="journal article" date="2015" name="Nature">
        <title>rRNA introns, odd ribosomes, and small enigmatic genomes across a large radiation of phyla.</title>
        <authorList>
            <person name="Brown C.T."/>
            <person name="Hug L.A."/>
            <person name="Thomas B.C."/>
            <person name="Sharon I."/>
            <person name="Castelle C.J."/>
            <person name="Singh A."/>
            <person name="Wilkins M.J."/>
            <person name="Williams K.H."/>
            <person name="Banfield J.F."/>
        </authorList>
    </citation>
    <scope>NUCLEOTIDE SEQUENCE [LARGE SCALE GENOMIC DNA]</scope>
</reference>
<dbReference type="Proteomes" id="UP000033870">
    <property type="component" value="Unassembled WGS sequence"/>
</dbReference>
<dbReference type="AlphaFoldDB" id="A0A0G2AN28"/>
<feature type="region of interest" description="Disordered" evidence="1">
    <location>
        <begin position="1"/>
        <end position="20"/>
    </location>
</feature>
<dbReference type="PATRIC" id="fig|1619044.3.peg.341"/>
<feature type="compositionally biased region" description="Basic and acidic residues" evidence="1">
    <location>
        <begin position="86"/>
        <end position="96"/>
    </location>
</feature>
<feature type="compositionally biased region" description="Basic and acidic residues" evidence="1">
    <location>
        <begin position="28"/>
        <end position="37"/>
    </location>
</feature>
<accession>A0A0G2AN28</accession>
<evidence type="ECO:0000256" key="1">
    <source>
        <dbReference type="SAM" id="MobiDB-lite"/>
    </source>
</evidence>
<proteinExistence type="predicted"/>
<evidence type="ECO:0000313" key="3">
    <source>
        <dbReference type="Proteomes" id="UP000033870"/>
    </source>
</evidence>
<dbReference type="EMBL" id="LCRX01000004">
    <property type="protein sequence ID" value="KKW42732.1"/>
    <property type="molecule type" value="Genomic_DNA"/>
</dbReference>
<feature type="region of interest" description="Disordered" evidence="1">
    <location>
        <begin position="28"/>
        <end position="101"/>
    </location>
</feature>